<feature type="region of interest" description="Disordered" evidence="1">
    <location>
        <begin position="1"/>
        <end position="25"/>
    </location>
</feature>
<dbReference type="AlphaFoldDB" id="A0A9W6QSR3"/>
<comment type="caution">
    <text evidence="2">The sequence shown here is derived from an EMBL/GenBank/DDBJ whole genome shotgun (WGS) entry which is preliminary data.</text>
</comment>
<reference evidence="2" key="1">
    <citation type="submission" date="2023-02" db="EMBL/GenBank/DDBJ databases">
        <title>Actinokineospora globicatena NBRC 15670.</title>
        <authorList>
            <person name="Ichikawa N."/>
            <person name="Sato H."/>
            <person name="Tonouchi N."/>
        </authorList>
    </citation>
    <scope>NUCLEOTIDE SEQUENCE</scope>
    <source>
        <strain evidence="2">NBRC 15670</strain>
    </source>
</reference>
<name>A0A9W6QSR3_9PSEU</name>
<gene>
    <name evidence="2" type="ORF">Aglo03_57030</name>
</gene>
<accession>A0A9W6QSR3</accession>
<dbReference type="RefSeq" id="WP_285612815.1">
    <property type="nucleotide sequence ID" value="NZ_BSSD01000011.1"/>
</dbReference>
<proteinExistence type="predicted"/>
<dbReference type="EMBL" id="BSSD01000011">
    <property type="protein sequence ID" value="GLW94887.1"/>
    <property type="molecule type" value="Genomic_DNA"/>
</dbReference>
<evidence type="ECO:0000313" key="3">
    <source>
        <dbReference type="Proteomes" id="UP001165042"/>
    </source>
</evidence>
<dbReference type="Proteomes" id="UP001165042">
    <property type="component" value="Unassembled WGS sequence"/>
</dbReference>
<keyword evidence="3" id="KW-1185">Reference proteome</keyword>
<evidence type="ECO:0000313" key="2">
    <source>
        <dbReference type="EMBL" id="GLW94887.1"/>
    </source>
</evidence>
<evidence type="ECO:0000256" key="1">
    <source>
        <dbReference type="SAM" id="MobiDB-lite"/>
    </source>
</evidence>
<sequence length="78" mass="8124">MTRLLGVSHSTLYLEPDPDPRSDPGALALSVHSAPRPRGFTTRLVESADSPVITAVVQAEPHVIGIRALAVGLTVADG</sequence>
<organism evidence="2 3">
    <name type="scientific">Actinokineospora globicatena</name>
    <dbReference type="NCBI Taxonomy" id="103729"/>
    <lineage>
        <taxon>Bacteria</taxon>
        <taxon>Bacillati</taxon>
        <taxon>Actinomycetota</taxon>
        <taxon>Actinomycetes</taxon>
        <taxon>Pseudonocardiales</taxon>
        <taxon>Pseudonocardiaceae</taxon>
        <taxon>Actinokineospora</taxon>
    </lineage>
</organism>
<protein>
    <submittedName>
        <fullName evidence="2">Uncharacterized protein</fullName>
    </submittedName>
</protein>